<dbReference type="EMBL" id="QJHL01000001">
    <property type="protein sequence ID" value="PXY46082.1"/>
    <property type="molecule type" value="Genomic_DNA"/>
</dbReference>
<evidence type="ECO:0000313" key="2">
    <source>
        <dbReference type="Proteomes" id="UP000247681"/>
    </source>
</evidence>
<gene>
    <name evidence="1" type="ORF">DMB68_02525</name>
</gene>
<keyword evidence="2" id="KW-1185">Reference proteome</keyword>
<proteinExistence type="predicted"/>
<dbReference type="AlphaFoldDB" id="A0A2V4C5Z2"/>
<dbReference type="SUPFAM" id="SSF52058">
    <property type="entry name" value="L domain-like"/>
    <property type="match status" value="1"/>
</dbReference>
<sequence>MEEGFQKAKGRNKILIHKRLGEVEIEQIKKHKNCPEIGLWYIKNKNLEFLEFLQKLKVVELYGVHTTNFEALARIDTLENLFVNAIKNHEDLSFINQLSQIEELDLLYLPKLEKFPDLSNCKKLKRLRIWQCKKLTNIQALTLIPNLEKVEITDTPQAPEDLEFLIKAPNIKYVSGQFGGTKKNNLFEELLKKHGKEKYG</sequence>
<evidence type="ECO:0000313" key="1">
    <source>
        <dbReference type="EMBL" id="PXY46082.1"/>
    </source>
</evidence>
<dbReference type="OrthoDB" id="1450993at2"/>
<evidence type="ECO:0008006" key="3">
    <source>
        <dbReference type="Google" id="ProtNLM"/>
    </source>
</evidence>
<dbReference type="InterPro" id="IPR032675">
    <property type="entry name" value="LRR_dom_sf"/>
</dbReference>
<comment type="caution">
    <text evidence="1">The sequence shown here is derived from an EMBL/GenBank/DDBJ whole genome shotgun (WGS) entry which is preliminary data.</text>
</comment>
<name>A0A2V4C5Z2_9FLAO</name>
<accession>A0A2V4C5Z2</accession>
<reference evidence="1 2" key="1">
    <citation type="submission" date="2018-05" db="EMBL/GenBank/DDBJ databases">
        <title>Flavobacterium sp. strain IMCC34758, incomplete genome.</title>
        <authorList>
            <person name="Joung Y."/>
        </authorList>
    </citation>
    <scope>NUCLEOTIDE SEQUENCE [LARGE SCALE GENOMIC DNA]</scope>
    <source>
        <strain evidence="1 2">IMCC34758</strain>
    </source>
</reference>
<dbReference type="Gene3D" id="3.80.10.10">
    <property type="entry name" value="Ribonuclease Inhibitor"/>
    <property type="match status" value="1"/>
</dbReference>
<protein>
    <recommendedName>
        <fullName evidence="3">Leucine-rich repeat domain-containing protein</fullName>
    </recommendedName>
</protein>
<dbReference type="RefSeq" id="WP_110345094.1">
    <property type="nucleotide sequence ID" value="NZ_QJHL01000001.1"/>
</dbReference>
<dbReference type="Proteomes" id="UP000247681">
    <property type="component" value="Unassembled WGS sequence"/>
</dbReference>
<organism evidence="1 2">
    <name type="scientific">Flavobacterium hydrophilum</name>
    <dbReference type="NCBI Taxonomy" id="2211445"/>
    <lineage>
        <taxon>Bacteria</taxon>
        <taxon>Pseudomonadati</taxon>
        <taxon>Bacteroidota</taxon>
        <taxon>Flavobacteriia</taxon>
        <taxon>Flavobacteriales</taxon>
        <taxon>Flavobacteriaceae</taxon>
        <taxon>Flavobacterium</taxon>
    </lineage>
</organism>